<evidence type="ECO:0000256" key="6">
    <source>
        <dbReference type="SAM" id="Phobius"/>
    </source>
</evidence>
<dbReference type="Proteomes" id="UP000245647">
    <property type="component" value="Unassembled WGS sequence"/>
</dbReference>
<evidence type="ECO:0000256" key="2">
    <source>
        <dbReference type="ARBA" id="ARBA00022475"/>
    </source>
</evidence>
<feature type="transmembrane region" description="Helical" evidence="6">
    <location>
        <begin position="772"/>
        <end position="795"/>
    </location>
</feature>
<dbReference type="PANTHER" id="PTHR30287:SF1">
    <property type="entry name" value="INNER MEMBRANE PROTEIN"/>
    <property type="match status" value="1"/>
</dbReference>
<dbReference type="EMBL" id="QEAS01000024">
    <property type="protein sequence ID" value="PWG78507.1"/>
    <property type="molecule type" value="Genomic_DNA"/>
</dbReference>
<dbReference type="Pfam" id="PF02687">
    <property type="entry name" value="FtsX"/>
    <property type="match status" value="2"/>
</dbReference>
<accession>A0A2U2PAT7</accession>
<dbReference type="InterPro" id="IPR038766">
    <property type="entry name" value="Membrane_comp_ABC_pdt"/>
</dbReference>
<evidence type="ECO:0000256" key="3">
    <source>
        <dbReference type="ARBA" id="ARBA00022692"/>
    </source>
</evidence>
<feature type="domain" description="ABC3 transporter permease C-terminal" evidence="7">
    <location>
        <begin position="723"/>
        <end position="837"/>
    </location>
</feature>
<evidence type="ECO:0000259" key="8">
    <source>
        <dbReference type="Pfam" id="PF12704"/>
    </source>
</evidence>
<keyword evidence="3 6" id="KW-0812">Transmembrane</keyword>
<comment type="subcellular location">
    <subcellularLocation>
        <location evidence="1">Cell membrane</location>
        <topology evidence="1">Multi-pass membrane protein</topology>
    </subcellularLocation>
</comment>
<dbReference type="Pfam" id="PF12704">
    <property type="entry name" value="MacB_PCD"/>
    <property type="match status" value="1"/>
</dbReference>
<feature type="domain" description="MacB-like periplasmic core" evidence="8">
    <location>
        <begin position="27"/>
        <end position="232"/>
    </location>
</feature>
<feature type="transmembrane region" description="Helical" evidence="6">
    <location>
        <begin position="26"/>
        <end position="47"/>
    </location>
</feature>
<evidence type="ECO:0000256" key="1">
    <source>
        <dbReference type="ARBA" id="ARBA00004651"/>
    </source>
</evidence>
<evidence type="ECO:0000313" key="9">
    <source>
        <dbReference type="EMBL" id="PWG78507.1"/>
    </source>
</evidence>
<dbReference type="GO" id="GO:0005886">
    <property type="term" value="C:plasma membrane"/>
    <property type="evidence" value="ECO:0007669"/>
    <property type="project" value="UniProtKB-SubCell"/>
</dbReference>
<protein>
    <submittedName>
        <fullName evidence="9">ABC transporter permease</fullName>
    </submittedName>
</protein>
<dbReference type="InterPro" id="IPR025857">
    <property type="entry name" value="MacB_PCD"/>
</dbReference>
<dbReference type="InterPro" id="IPR003838">
    <property type="entry name" value="ABC3_permease_C"/>
</dbReference>
<name>A0A2U2PAT7_9SPHI</name>
<dbReference type="PANTHER" id="PTHR30287">
    <property type="entry name" value="MEMBRANE COMPONENT OF PREDICTED ABC SUPERFAMILY METABOLITE UPTAKE TRANSPORTER"/>
    <property type="match status" value="1"/>
</dbReference>
<evidence type="ECO:0000256" key="5">
    <source>
        <dbReference type="ARBA" id="ARBA00023136"/>
    </source>
</evidence>
<keyword evidence="2" id="KW-1003">Cell membrane</keyword>
<evidence type="ECO:0000313" key="10">
    <source>
        <dbReference type="Proteomes" id="UP000245647"/>
    </source>
</evidence>
<sequence>MEKRGLNLKWLFRMAWRDSRRNRSRLLLFMSSIILGIAALVAVYSFGHNLKQDIDSQAAGLLGADLVVSGNKEPSADMQKYLSSFGDMRSRELTFVSMVYFPSSKGTRLVQVRALEGDFPYYGKLETQPENAAGIFKKAQMSLADRTLMLQFGLRTGDSIKVGDLNFAVAGFLEKAPGQTGFSSGIAPAVYIPLKYAAATGLLKRGSRINYNYYYQFKNGIIPEKLPDQVRKRTDKDGMELETVETQKQNTGRAFDDLTRFLSLVGFVALLLGCVGVASAVNIYVKEKLLSVAVLRCLGVTSVQAFLIYLIQILAAGFIGSVAGAALGTFVQQLLPLVLKDFLPIEVTTGVSIMAIGQGISAGVIITLLFALLPLLSVRNIAPLITLRASYEQTDLRPDPLRWIVYLLIGGFILLFSYFQLHIFTRAVYFTGGVIAAFLILYAFAGGMIYLLRRFFPFSWGYVWRQGLANLFRPNNQTVILVVSLGLGTAFICTMILVQHMLMKQVTLSSSENQPNMVLFDIQGSQKQAIADLTRKSGLPVLQEVPIVTMRLEEIKGKTAAQVKKDSSSGIPVRAFSSEIRATFRDSLTSAEKIADGKWGGNNKDGAVYVSLEENYARRIHVKVGDPMVFNVQGALVQTVVGSLREVDWNRIQTNFRVVFPSGVLEKAPQFHVLITRVPSAEASVNFQRAVVTHFPNVSVIDLNLVLNILDGILSKIGFVIRFTAAFCIITGVIVLIASVLTSRYQRMKENVLLRTLGASTRQVLVITSLEYFFLGACAAATGVVLSFAASWALARYSLETEFSISVWPVLALFVCVCILTVLIGVLNSRTVLNRPPLEVLRKEIQG</sequence>
<dbReference type="OrthoDB" id="9775544at2"/>
<evidence type="ECO:0000259" key="7">
    <source>
        <dbReference type="Pfam" id="PF02687"/>
    </source>
</evidence>
<gene>
    <name evidence="9" type="ORF">DDR33_22030</name>
</gene>
<feature type="transmembrane region" description="Helical" evidence="6">
    <location>
        <begin position="719"/>
        <end position="741"/>
    </location>
</feature>
<proteinExistence type="predicted"/>
<feature type="transmembrane region" description="Helical" evidence="6">
    <location>
        <begin position="479"/>
        <end position="502"/>
    </location>
</feature>
<feature type="transmembrane region" description="Helical" evidence="6">
    <location>
        <begin position="261"/>
        <end position="285"/>
    </location>
</feature>
<keyword evidence="4 6" id="KW-1133">Transmembrane helix</keyword>
<feature type="transmembrane region" description="Helical" evidence="6">
    <location>
        <begin position="807"/>
        <end position="827"/>
    </location>
</feature>
<comment type="caution">
    <text evidence="9">The sequence shown here is derived from an EMBL/GenBank/DDBJ whole genome shotgun (WGS) entry which is preliminary data.</text>
</comment>
<organism evidence="9 10">
    <name type="scientific">Pararcticibacter amylolyticus</name>
    <dbReference type="NCBI Taxonomy" id="2173175"/>
    <lineage>
        <taxon>Bacteria</taxon>
        <taxon>Pseudomonadati</taxon>
        <taxon>Bacteroidota</taxon>
        <taxon>Sphingobacteriia</taxon>
        <taxon>Sphingobacteriales</taxon>
        <taxon>Sphingobacteriaceae</taxon>
        <taxon>Pararcticibacter</taxon>
    </lineage>
</organism>
<feature type="transmembrane region" description="Helical" evidence="6">
    <location>
        <begin position="403"/>
        <end position="421"/>
    </location>
</feature>
<feature type="transmembrane region" description="Helical" evidence="6">
    <location>
        <begin position="306"/>
        <end position="331"/>
    </location>
</feature>
<feature type="transmembrane region" description="Helical" evidence="6">
    <location>
        <begin position="351"/>
        <end position="382"/>
    </location>
</feature>
<feature type="domain" description="ABC3 transporter permease C-terminal" evidence="7">
    <location>
        <begin position="264"/>
        <end position="383"/>
    </location>
</feature>
<feature type="transmembrane region" description="Helical" evidence="6">
    <location>
        <begin position="427"/>
        <end position="452"/>
    </location>
</feature>
<keyword evidence="5 6" id="KW-0472">Membrane</keyword>
<dbReference type="AlphaFoldDB" id="A0A2U2PAT7"/>
<evidence type="ECO:0000256" key="4">
    <source>
        <dbReference type="ARBA" id="ARBA00022989"/>
    </source>
</evidence>
<reference evidence="9 10" key="1">
    <citation type="submission" date="2018-04" db="EMBL/GenBank/DDBJ databases">
        <title>Pedobacter chongqingensis sp. nov., isolated from a rottenly hemp rope.</title>
        <authorList>
            <person name="Cai Y."/>
        </authorList>
    </citation>
    <scope>NUCLEOTIDE SEQUENCE [LARGE SCALE GENOMIC DNA]</scope>
    <source>
        <strain evidence="9 10">FJ4-8</strain>
    </source>
</reference>
<keyword evidence="10" id="KW-1185">Reference proteome</keyword>